<dbReference type="InterPro" id="IPR006665">
    <property type="entry name" value="OmpA-like"/>
</dbReference>
<evidence type="ECO:0000259" key="6">
    <source>
        <dbReference type="PROSITE" id="PS51123"/>
    </source>
</evidence>
<evidence type="ECO:0000256" key="5">
    <source>
        <dbReference type="SAM" id="SignalP"/>
    </source>
</evidence>
<keyword evidence="3" id="KW-0998">Cell outer membrane</keyword>
<evidence type="ECO:0000313" key="7">
    <source>
        <dbReference type="EMBL" id="SFF49837.1"/>
    </source>
</evidence>
<dbReference type="Pfam" id="PF00691">
    <property type="entry name" value="OmpA"/>
    <property type="match status" value="1"/>
</dbReference>
<proteinExistence type="predicted"/>
<dbReference type="Pfam" id="PF07676">
    <property type="entry name" value="PD40"/>
    <property type="match status" value="3"/>
</dbReference>
<reference evidence="7 8" key="1">
    <citation type="submission" date="2016-10" db="EMBL/GenBank/DDBJ databases">
        <authorList>
            <person name="de Groot N.N."/>
        </authorList>
    </citation>
    <scope>NUCLEOTIDE SEQUENCE [LARGE SCALE GENOMIC DNA]</scope>
    <source>
        <strain>GEY</strain>
        <strain evidence="8">DSM 9560</strain>
    </source>
</reference>
<dbReference type="PANTHER" id="PTHR30329">
    <property type="entry name" value="STATOR ELEMENT OF FLAGELLAR MOTOR COMPLEX"/>
    <property type="match status" value="1"/>
</dbReference>
<sequence length="644" mass="72586">MRKRVNYVSLMFLFTLILGYNAQAQTIADRITKRDVQPKVERMPNIINTLLHDEYAPAISPDGRTLVYQSNAGGKTWEYYRLWQSMRDTVTGFWTKPSPIDEINGDFKQGDIYGGPSLSYDGKTLYFFAKMGEGSEDIYQSTKGTDGKWSKPEKVAGAVNTGEYEGFPSISPDGMFLYFMRKKDGGSSSNSGSAESDKGGSKTKYPSCYKLMVAKRKLDGSFGEPTELPSPIPGDCDKHVRIMPDGQSLFFSSTRTWLSPKDSKDFDLYYSAMEPGGAWTAPVLTDMSPWVRTTMYSYQPDMLVSVAPNDNPHVLAYFSSYRGASHELFTYPLQERFKPKRTCWFNATVVDSATGAKLKPTVKVTNLTREPLSYEKYAEQGKFKTVLTESNKYRIVFELDDYEPVTKVVDLTKDISEWECSAMIKMRKKGVQATITVLDGLTNEVIAESNAEIKPDDANGKVSEFKKTGPGKFFALLNPGTTYTANGSADQYEPASISLDLKNKVAGDTINREIYLFDLSKIVFQNINFNTARPRTMDEKELDASLLPKARQELDKVHKFMTDYPRISIRIEAHTDDRGSDDYNQGLSERRAAAARYYLTKVKGIPESRIEVRAFGEKSPMVPNNSQANWALNRRVEFKPQIKK</sequence>
<dbReference type="SUPFAM" id="SSF82171">
    <property type="entry name" value="DPP6 N-terminal domain-like"/>
    <property type="match status" value="1"/>
</dbReference>
<protein>
    <submittedName>
        <fullName evidence="7">Outer membrane protein OmpA</fullName>
    </submittedName>
</protein>
<evidence type="ECO:0000313" key="8">
    <source>
        <dbReference type="Proteomes" id="UP000199513"/>
    </source>
</evidence>
<feature type="domain" description="OmpA-like" evidence="6">
    <location>
        <begin position="530"/>
        <end position="644"/>
    </location>
</feature>
<dbReference type="InterPro" id="IPR006664">
    <property type="entry name" value="OMP_bac"/>
</dbReference>
<dbReference type="STRING" id="1003.SAMN04488541_104238"/>
<dbReference type="InterPro" id="IPR036737">
    <property type="entry name" value="OmpA-like_sf"/>
</dbReference>
<organism evidence="7 8">
    <name type="scientific">Thermoflexibacter ruber</name>
    <dbReference type="NCBI Taxonomy" id="1003"/>
    <lineage>
        <taxon>Bacteria</taxon>
        <taxon>Pseudomonadati</taxon>
        <taxon>Bacteroidota</taxon>
        <taxon>Cytophagia</taxon>
        <taxon>Cytophagales</taxon>
        <taxon>Thermoflexibacteraceae</taxon>
        <taxon>Thermoflexibacter</taxon>
    </lineage>
</organism>
<dbReference type="Gene3D" id="2.120.10.30">
    <property type="entry name" value="TolB, C-terminal domain"/>
    <property type="match status" value="1"/>
</dbReference>
<name>A0A1I2J9G0_9BACT</name>
<dbReference type="PRINTS" id="PR01021">
    <property type="entry name" value="OMPADOMAIN"/>
</dbReference>
<feature type="signal peptide" evidence="5">
    <location>
        <begin position="1"/>
        <end position="24"/>
    </location>
</feature>
<evidence type="ECO:0000256" key="2">
    <source>
        <dbReference type="ARBA" id="ARBA00023136"/>
    </source>
</evidence>
<evidence type="ECO:0000256" key="1">
    <source>
        <dbReference type="ARBA" id="ARBA00004442"/>
    </source>
</evidence>
<dbReference type="Gene3D" id="3.30.1330.60">
    <property type="entry name" value="OmpA-like domain"/>
    <property type="match status" value="1"/>
</dbReference>
<dbReference type="InterPro" id="IPR011042">
    <property type="entry name" value="6-blade_b-propeller_TolB-like"/>
</dbReference>
<dbReference type="PANTHER" id="PTHR30329:SF21">
    <property type="entry name" value="LIPOPROTEIN YIAD-RELATED"/>
    <property type="match status" value="1"/>
</dbReference>
<dbReference type="InterPro" id="IPR050330">
    <property type="entry name" value="Bact_OuterMem_StrucFunc"/>
</dbReference>
<keyword evidence="2 4" id="KW-0472">Membrane</keyword>
<dbReference type="RefSeq" id="WP_091548976.1">
    <property type="nucleotide sequence ID" value="NZ_FONY01000042.1"/>
</dbReference>
<gene>
    <name evidence="7" type="ORF">SAMN04488541_104238</name>
</gene>
<dbReference type="Proteomes" id="UP000199513">
    <property type="component" value="Unassembled WGS sequence"/>
</dbReference>
<evidence type="ECO:0000256" key="4">
    <source>
        <dbReference type="PROSITE-ProRule" id="PRU00473"/>
    </source>
</evidence>
<evidence type="ECO:0000256" key="3">
    <source>
        <dbReference type="ARBA" id="ARBA00023237"/>
    </source>
</evidence>
<dbReference type="GO" id="GO:0009279">
    <property type="term" value="C:cell outer membrane"/>
    <property type="evidence" value="ECO:0007669"/>
    <property type="project" value="UniProtKB-SubCell"/>
</dbReference>
<keyword evidence="5" id="KW-0732">Signal</keyword>
<feature type="chain" id="PRO_5011515309" evidence="5">
    <location>
        <begin position="25"/>
        <end position="644"/>
    </location>
</feature>
<comment type="subcellular location">
    <subcellularLocation>
        <location evidence="1">Cell outer membrane</location>
    </subcellularLocation>
</comment>
<dbReference type="AlphaFoldDB" id="A0A1I2J9G0"/>
<dbReference type="OrthoDB" id="911314at2"/>
<keyword evidence="8" id="KW-1185">Reference proteome</keyword>
<dbReference type="SUPFAM" id="SSF103088">
    <property type="entry name" value="OmpA-like"/>
    <property type="match status" value="1"/>
</dbReference>
<dbReference type="EMBL" id="FONY01000042">
    <property type="protein sequence ID" value="SFF49837.1"/>
    <property type="molecule type" value="Genomic_DNA"/>
</dbReference>
<dbReference type="PROSITE" id="PS51123">
    <property type="entry name" value="OMPA_2"/>
    <property type="match status" value="1"/>
</dbReference>
<dbReference type="CDD" id="cd07185">
    <property type="entry name" value="OmpA_C-like"/>
    <property type="match status" value="1"/>
</dbReference>
<dbReference type="InterPro" id="IPR011659">
    <property type="entry name" value="WD40"/>
</dbReference>
<accession>A0A1I2J9G0</accession>